<feature type="compositionally biased region" description="Basic and acidic residues" evidence="1">
    <location>
        <begin position="149"/>
        <end position="159"/>
    </location>
</feature>
<feature type="compositionally biased region" description="Basic residues" evidence="1">
    <location>
        <begin position="101"/>
        <end position="110"/>
    </location>
</feature>
<reference evidence="3" key="1">
    <citation type="submission" date="2011-07" db="EMBL/GenBank/DDBJ databases">
        <authorList>
            <consortium name="Caenorhabditis brenneri Sequencing and Analysis Consortium"/>
            <person name="Wilson R.K."/>
        </authorList>
    </citation>
    <scope>NUCLEOTIDE SEQUENCE [LARGE SCALE GENOMIC DNA]</scope>
    <source>
        <strain evidence="3">PB2801</strain>
    </source>
</reference>
<name>G0PL69_CAEBE</name>
<organism evidence="3">
    <name type="scientific">Caenorhabditis brenneri</name>
    <name type="common">Nematode worm</name>
    <dbReference type="NCBI Taxonomy" id="135651"/>
    <lineage>
        <taxon>Eukaryota</taxon>
        <taxon>Metazoa</taxon>
        <taxon>Ecdysozoa</taxon>
        <taxon>Nematoda</taxon>
        <taxon>Chromadorea</taxon>
        <taxon>Rhabditida</taxon>
        <taxon>Rhabditina</taxon>
        <taxon>Rhabditomorpha</taxon>
        <taxon>Rhabditoidea</taxon>
        <taxon>Rhabditidae</taxon>
        <taxon>Peloderinae</taxon>
        <taxon>Caenorhabditis</taxon>
    </lineage>
</organism>
<keyword evidence="3" id="KW-1185">Reference proteome</keyword>
<sequence length="159" mass="18213">MVTIIFDFFETFQNESLSQLNEVEFKKRNNELRKFLSGDLEQNLNSYVKGNPVGSLLRERRQDLEERDAAKKAEERKAIQGSQAGPSKKRSSGKLAETPKRKIAMKRKRAVLLEDEDSDNDDVVTERIKTPRAAQLNASKRRAYFNCDDASKENDVDSD</sequence>
<proteinExistence type="predicted"/>
<dbReference type="EMBL" id="GL381018">
    <property type="protein sequence ID" value="EGT34096.1"/>
    <property type="molecule type" value="Genomic_DNA"/>
</dbReference>
<feature type="compositionally biased region" description="Basic and acidic residues" evidence="1">
    <location>
        <begin position="59"/>
        <end position="78"/>
    </location>
</feature>
<dbReference type="HOGENOM" id="CLU_1662338_0_0_1"/>
<feature type="region of interest" description="Disordered" evidence="1">
    <location>
        <begin position="59"/>
        <end position="159"/>
    </location>
</feature>
<evidence type="ECO:0000256" key="1">
    <source>
        <dbReference type="SAM" id="MobiDB-lite"/>
    </source>
</evidence>
<dbReference type="InParanoid" id="G0PL69"/>
<dbReference type="Proteomes" id="UP000008068">
    <property type="component" value="Unassembled WGS sequence"/>
</dbReference>
<dbReference type="AlphaFoldDB" id="G0PL69"/>
<accession>G0PL69</accession>
<evidence type="ECO:0000313" key="3">
    <source>
        <dbReference type="Proteomes" id="UP000008068"/>
    </source>
</evidence>
<evidence type="ECO:0000313" key="2">
    <source>
        <dbReference type="EMBL" id="EGT34096.1"/>
    </source>
</evidence>
<protein>
    <submittedName>
        <fullName evidence="2">Uncharacterized protein</fullName>
    </submittedName>
</protein>
<feature type="compositionally biased region" description="Acidic residues" evidence="1">
    <location>
        <begin position="113"/>
        <end position="123"/>
    </location>
</feature>
<gene>
    <name evidence="2" type="ORF">CAEBREN_22317</name>
</gene>